<feature type="domain" description="LysM" evidence="2">
    <location>
        <begin position="383"/>
        <end position="430"/>
    </location>
</feature>
<dbReference type="EMBL" id="FNJB01000001">
    <property type="protein sequence ID" value="SDN90017.1"/>
    <property type="molecule type" value="Genomic_DNA"/>
</dbReference>
<sequence>MPQLPTLPKSPLAKSKSGTPIARRHSLGLSMRFKVTVYAGNGLQMALGRWSGCSGLGLTLKIDEYAPGGDYDGVQRFPDRVTYGQVTLERAMESESSDALHKWLQHVIKNWVNADDAGAAANPGSTVTIEMLSASDWKPIYKWTLQDAIPVAWSGPTLSAKGGDVAIEKLVLSHNGVTGSKSGGASPATSPAAKGTTGKDGKLKVMLLSSTQVDATVTGPPMEFAYNPQKVSLSKTVQIRTPGLVTTESREQQAIDPGTLSITLSDLRVEGVSSVQATVAKLFTWLGAESSATAKGGSGTTAAGTGADEPKQEIKHLRIVMGAGGGRRSPINFRAVLKSVTVNYTRFTRTGLPNRANVQLTLQEVEPAKKGTNPTSGTRESGRAHTVTAGDSLPSIAKETYGTPAAWRRIAEENGIDDPLRVRNGKPLLLPGVG</sequence>
<dbReference type="InterPro" id="IPR018392">
    <property type="entry name" value="LysM"/>
</dbReference>
<feature type="region of interest" description="Disordered" evidence="1">
    <location>
        <begin position="292"/>
        <end position="311"/>
    </location>
</feature>
<gene>
    <name evidence="3" type="ORF">SAMN05192558_101242</name>
</gene>
<organism evidence="3 4">
    <name type="scientific">Actinokineospora alba</name>
    <dbReference type="NCBI Taxonomy" id="504798"/>
    <lineage>
        <taxon>Bacteria</taxon>
        <taxon>Bacillati</taxon>
        <taxon>Actinomycetota</taxon>
        <taxon>Actinomycetes</taxon>
        <taxon>Pseudonocardiales</taxon>
        <taxon>Pseudonocardiaceae</taxon>
        <taxon>Actinokineospora</taxon>
    </lineage>
</organism>
<feature type="compositionally biased region" description="Low complexity" evidence="1">
    <location>
        <begin position="292"/>
        <end position="307"/>
    </location>
</feature>
<accession>A0A1H0F5T6</accession>
<dbReference type="InterPro" id="IPR045361">
    <property type="entry name" value="CIS_tube_prot_N"/>
</dbReference>
<dbReference type="GO" id="GO:0005198">
    <property type="term" value="F:structural molecule activity"/>
    <property type="evidence" value="ECO:0007669"/>
    <property type="project" value="InterPro"/>
</dbReference>
<evidence type="ECO:0000313" key="4">
    <source>
        <dbReference type="Proteomes" id="UP000199651"/>
    </source>
</evidence>
<dbReference type="PANTHER" id="PTHR38009:SF1">
    <property type="entry name" value="CONSERVED HYPOTHETICAL PHAGE TAIL PROTEIN"/>
    <property type="match status" value="1"/>
</dbReference>
<dbReference type="PANTHER" id="PTHR38009">
    <property type="entry name" value="CONSERVED HYPOTHETICAL PHAGE TAIL PROTEIN"/>
    <property type="match status" value="1"/>
</dbReference>
<dbReference type="AlphaFoldDB" id="A0A1H0F5T6"/>
<dbReference type="InterPro" id="IPR010667">
    <property type="entry name" value="Phage_T4_Gp19"/>
</dbReference>
<evidence type="ECO:0000259" key="2">
    <source>
        <dbReference type="PROSITE" id="PS51782"/>
    </source>
</evidence>
<keyword evidence="4" id="KW-1185">Reference proteome</keyword>
<feature type="region of interest" description="Disordered" evidence="1">
    <location>
        <begin position="178"/>
        <end position="198"/>
    </location>
</feature>
<dbReference type="Gene3D" id="3.10.350.10">
    <property type="entry name" value="LysM domain"/>
    <property type="match status" value="1"/>
</dbReference>
<dbReference type="InterPro" id="IPR011747">
    <property type="entry name" value="CHP02241"/>
</dbReference>
<name>A0A1H0F5T6_9PSEU</name>
<reference evidence="4" key="1">
    <citation type="submission" date="2016-10" db="EMBL/GenBank/DDBJ databases">
        <authorList>
            <person name="Varghese N."/>
            <person name="Submissions S."/>
        </authorList>
    </citation>
    <scope>NUCLEOTIDE SEQUENCE [LARGE SCALE GENOMIC DNA]</scope>
    <source>
        <strain evidence="4">IBRC-M 10655</strain>
    </source>
</reference>
<dbReference type="OrthoDB" id="9815939at2"/>
<dbReference type="Pfam" id="PF19266">
    <property type="entry name" value="CIS_tube"/>
    <property type="match status" value="1"/>
</dbReference>
<evidence type="ECO:0000256" key="1">
    <source>
        <dbReference type="SAM" id="MobiDB-lite"/>
    </source>
</evidence>
<dbReference type="PROSITE" id="PS51782">
    <property type="entry name" value="LYSM"/>
    <property type="match status" value="1"/>
</dbReference>
<dbReference type="Proteomes" id="UP000199651">
    <property type="component" value="Unassembled WGS sequence"/>
</dbReference>
<feature type="compositionally biased region" description="Low complexity" evidence="1">
    <location>
        <begin position="178"/>
        <end position="196"/>
    </location>
</feature>
<dbReference type="CDD" id="cd00118">
    <property type="entry name" value="LysM"/>
    <property type="match status" value="1"/>
</dbReference>
<evidence type="ECO:0000313" key="3">
    <source>
        <dbReference type="EMBL" id="SDN90017.1"/>
    </source>
</evidence>
<dbReference type="Pfam" id="PF06841">
    <property type="entry name" value="Phage_T4_gp19"/>
    <property type="match status" value="1"/>
</dbReference>
<dbReference type="STRING" id="504798.SAMN05421871_103628"/>
<protein>
    <submittedName>
        <fullName evidence="3">Conserved hypothetical phage tail region protein</fullName>
    </submittedName>
</protein>
<feature type="region of interest" description="Disordered" evidence="1">
    <location>
        <begin position="1"/>
        <end position="20"/>
    </location>
</feature>
<proteinExistence type="predicted"/>
<dbReference type="RefSeq" id="WP_091368585.1">
    <property type="nucleotide sequence ID" value="NZ_FNDV01000003.1"/>
</dbReference>
<dbReference type="InterPro" id="IPR036779">
    <property type="entry name" value="LysM_dom_sf"/>
</dbReference>
<feature type="region of interest" description="Disordered" evidence="1">
    <location>
        <begin position="368"/>
        <end position="387"/>
    </location>
</feature>